<dbReference type="OrthoDB" id="9784375at2"/>
<dbReference type="Proteomes" id="UP000198641">
    <property type="component" value="Unassembled WGS sequence"/>
</dbReference>
<proteinExistence type="inferred from homology"/>
<comment type="cofactor">
    <cofactor evidence="5">
        <name>FMN</name>
        <dbReference type="ChEBI" id="CHEBI:58210"/>
    </cofactor>
</comment>
<keyword evidence="2 5" id="KW-0288">FMN</keyword>
<dbReference type="EMBL" id="FNCI01000003">
    <property type="protein sequence ID" value="SDF94334.1"/>
    <property type="molecule type" value="Genomic_DNA"/>
</dbReference>
<name>A0A1G7Q762_9GAMM</name>
<feature type="domain" description="Nitroreductase" evidence="6">
    <location>
        <begin position="24"/>
        <end position="161"/>
    </location>
</feature>
<sequence>MTAIDQNAIETLFTAARTHNVWLDKDVSDDKLRELYEVMHFGPTSMNCQPLRILFLRSQEAKERLKPALMPGNQEKTMKAPVVALLGYDTTFYEHLPRMFSHNKDAKSLFEGKTDFINTTAFRNSSIQGGYFILAARALGLDAGPMSGFNNAAVDEEFFSDGKVKSNFLCNLGYGDASALFPRQDRFAFDEVCQLL</sequence>
<evidence type="ECO:0000256" key="3">
    <source>
        <dbReference type="ARBA" id="ARBA00022857"/>
    </source>
</evidence>
<dbReference type="CDD" id="cd02148">
    <property type="entry name" value="RutE-like"/>
    <property type="match status" value="1"/>
</dbReference>
<gene>
    <name evidence="7" type="ORF">SAMN05216571_103118</name>
</gene>
<dbReference type="InterPro" id="IPR029479">
    <property type="entry name" value="Nitroreductase"/>
</dbReference>
<reference evidence="7 8" key="1">
    <citation type="submission" date="2016-10" db="EMBL/GenBank/DDBJ databases">
        <authorList>
            <person name="de Groot N.N."/>
        </authorList>
    </citation>
    <scope>NUCLEOTIDE SEQUENCE [LARGE SCALE GENOMIC DNA]</scope>
    <source>
        <strain evidence="7 8">BH539</strain>
    </source>
</reference>
<organism evidence="7 8">
    <name type="scientific">Onishia taeanensis</name>
    <dbReference type="NCBI Taxonomy" id="284577"/>
    <lineage>
        <taxon>Bacteria</taxon>
        <taxon>Pseudomonadati</taxon>
        <taxon>Pseudomonadota</taxon>
        <taxon>Gammaproteobacteria</taxon>
        <taxon>Oceanospirillales</taxon>
        <taxon>Halomonadaceae</taxon>
        <taxon>Onishia</taxon>
    </lineage>
</organism>
<dbReference type="GO" id="GO:0016491">
    <property type="term" value="F:oxidoreductase activity"/>
    <property type="evidence" value="ECO:0007669"/>
    <property type="project" value="UniProtKB-UniRule"/>
</dbReference>
<evidence type="ECO:0000256" key="4">
    <source>
        <dbReference type="ARBA" id="ARBA00023002"/>
    </source>
</evidence>
<evidence type="ECO:0000313" key="8">
    <source>
        <dbReference type="Proteomes" id="UP000198641"/>
    </source>
</evidence>
<evidence type="ECO:0000256" key="2">
    <source>
        <dbReference type="ARBA" id="ARBA00022643"/>
    </source>
</evidence>
<dbReference type="Gene3D" id="3.40.109.10">
    <property type="entry name" value="NADH Oxidase"/>
    <property type="match status" value="1"/>
</dbReference>
<dbReference type="STRING" id="284577.SAMN05216571_103118"/>
<dbReference type="InterPro" id="IPR000415">
    <property type="entry name" value="Nitroreductase-like"/>
</dbReference>
<evidence type="ECO:0000256" key="1">
    <source>
        <dbReference type="ARBA" id="ARBA00022630"/>
    </source>
</evidence>
<dbReference type="NCBIfam" id="NF003768">
    <property type="entry name" value="PRK05365.1"/>
    <property type="match status" value="1"/>
</dbReference>
<keyword evidence="3 5" id="KW-0521">NADP</keyword>
<dbReference type="InterPro" id="IPR023936">
    <property type="entry name" value="RutE-like"/>
</dbReference>
<dbReference type="HAMAP" id="MF_01204">
    <property type="entry name" value="Oxidoreductase_RutE_HadB"/>
    <property type="match status" value="1"/>
</dbReference>
<dbReference type="SUPFAM" id="SSF55469">
    <property type="entry name" value="FMN-dependent nitroreductase-like"/>
    <property type="match status" value="1"/>
</dbReference>
<evidence type="ECO:0000313" key="7">
    <source>
        <dbReference type="EMBL" id="SDF94334.1"/>
    </source>
</evidence>
<evidence type="ECO:0000256" key="5">
    <source>
        <dbReference type="HAMAP-Rule" id="MF_01204"/>
    </source>
</evidence>
<dbReference type="InterPro" id="IPR050461">
    <property type="entry name" value="Nitroreductase_HadB/RutE"/>
</dbReference>
<dbReference type="PANTHER" id="PTHR43543:SF1">
    <property type="entry name" value="MALONIC SEMIALDEHYDE REDUCTASE RUTE-RELATED"/>
    <property type="match status" value="1"/>
</dbReference>
<dbReference type="Pfam" id="PF00881">
    <property type="entry name" value="Nitroreductase"/>
    <property type="match status" value="1"/>
</dbReference>
<keyword evidence="8" id="KW-1185">Reference proteome</keyword>
<dbReference type="EC" id="1.-.-.-" evidence="5"/>
<dbReference type="RefSeq" id="WP_092523826.1">
    <property type="nucleotide sequence ID" value="NZ_FNCI01000003.1"/>
</dbReference>
<protein>
    <recommendedName>
        <fullName evidence="5">Putative NADH dehydrogenase/NAD(P)H nitroreductase SAMN05216571_103118</fullName>
        <ecNumber evidence="5">1.-.-.-</ecNumber>
    </recommendedName>
</protein>
<keyword evidence="5" id="KW-0520">NAD</keyword>
<accession>A0A1G7Q762</accession>
<keyword evidence="1 5" id="KW-0285">Flavoprotein</keyword>
<dbReference type="AlphaFoldDB" id="A0A1G7Q762"/>
<comment type="similarity">
    <text evidence="5">Belongs to the nitroreductase family. HadB/RutE subfamily.</text>
</comment>
<dbReference type="PANTHER" id="PTHR43543">
    <property type="entry name" value="MALONIC SEMIALDEHYDE REDUCTASE RUTE-RELATED"/>
    <property type="match status" value="1"/>
</dbReference>
<evidence type="ECO:0000259" key="6">
    <source>
        <dbReference type="Pfam" id="PF00881"/>
    </source>
</evidence>
<keyword evidence="4 5" id="KW-0560">Oxidoreductase</keyword>